<sequence length="42" mass="4893">MKLKSFNFAFWAKVYSEIYSYRVKIDDSSSVLIIVDSCCYDG</sequence>
<evidence type="ECO:0000313" key="1">
    <source>
        <dbReference type="EMBL" id="SFV50206.1"/>
    </source>
</evidence>
<protein>
    <submittedName>
        <fullName evidence="1">Uncharacterized protein</fullName>
    </submittedName>
</protein>
<name>A0A1W1B9K7_9ZZZZ</name>
<dbReference type="EMBL" id="FPHC01000008">
    <property type="protein sequence ID" value="SFV50206.1"/>
    <property type="molecule type" value="Genomic_DNA"/>
</dbReference>
<dbReference type="AlphaFoldDB" id="A0A1W1B9K7"/>
<accession>A0A1W1B9K7</accession>
<organism evidence="1">
    <name type="scientific">hydrothermal vent metagenome</name>
    <dbReference type="NCBI Taxonomy" id="652676"/>
    <lineage>
        <taxon>unclassified sequences</taxon>
        <taxon>metagenomes</taxon>
        <taxon>ecological metagenomes</taxon>
    </lineage>
</organism>
<proteinExistence type="predicted"/>
<reference evidence="1" key="1">
    <citation type="submission" date="2016-10" db="EMBL/GenBank/DDBJ databases">
        <authorList>
            <person name="de Groot N.N."/>
        </authorList>
    </citation>
    <scope>NUCLEOTIDE SEQUENCE</scope>
</reference>
<gene>
    <name evidence="1" type="ORF">MNB_SV-6-1401</name>
</gene>